<evidence type="ECO:0000256" key="2">
    <source>
        <dbReference type="SAM" id="Phobius"/>
    </source>
</evidence>
<organism evidence="3 4">
    <name type="scientific">Candidatus Zambryskibacteria bacterium RIFCSPHIGHO2_02_FULL_43_37</name>
    <dbReference type="NCBI Taxonomy" id="1802749"/>
    <lineage>
        <taxon>Bacteria</taxon>
        <taxon>Candidatus Zambryskiibacteriota</taxon>
    </lineage>
</organism>
<feature type="transmembrane region" description="Helical" evidence="2">
    <location>
        <begin position="69"/>
        <end position="90"/>
    </location>
</feature>
<protein>
    <recommendedName>
        <fullName evidence="5">DUF11 domain-containing protein</fullName>
    </recommendedName>
</protein>
<reference evidence="3 4" key="1">
    <citation type="journal article" date="2016" name="Nat. Commun.">
        <title>Thousands of microbial genomes shed light on interconnected biogeochemical processes in an aquifer system.</title>
        <authorList>
            <person name="Anantharaman K."/>
            <person name="Brown C.T."/>
            <person name="Hug L.A."/>
            <person name="Sharon I."/>
            <person name="Castelle C.J."/>
            <person name="Probst A.J."/>
            <person name="Thomas B.C."/>
            <person name="Singh A."/>
            <person name="Wilkins M.J."/>
            <person name="Karaoz U."/>
            <person name="Brodie E.L."/>
            <person name="Williams K.H."/>
            <person name="Hubbard S.S."/>
            <person name="Banfield J.F."/>
        </authorList>
    </citation>
    <scope>NUCLEOTIDE SEQUENCE [LARGE SCALE GENOMIC DNA]</scope>
</reference>
<gene>
    <name evidence="3" type="ORF">A3D49_00130</name>
</gene>
<dbReference type="EMBL" id="MHVS01000005">
    <property type="protein sequence ID" value="OHA96297.1"/>
    <property type="molecule type" value="Genomic_DNA"/>
</dbReference>
<proteinExistence type="predicted"/>
<name>A0A1G2TG76_9BACT</name>
<dbReference type="AlphaFoldDB" id="A0A1G2TG76"/>
<feature type="region of interest" description="Disordered" evidence="1">
    <location>
        <begin position="1"/>
        <end position="40"/>
    </location>
</feature>
<dbReference type="Proteomes" id="UP000177279">
    <property type="component" value="Unassembled WGS sequence"/>
</dbReference>
<keyword evidence="2" id="KW-1133">Transmembrane helix</keyword>
<accession>A0A1G2TG76</accession>
<evidence type="ECO:0000256" key="1">
    <source>
        <dbReference type="SAM" id="MobiDB-lite"/>
    </source>
</evidence>
<evidence type="ECO:0000313" key="3">
    <source>
        <dbReference type="EMBL" id="OHA96297.1"/>
    </source>
</evidence>
<comment type="caution">
    <text evidence="3">The sequence shown here is derived from an EMBL/GenBank/DDBJ whole genome shotgun (WGS) entry which is preliminary data.</text>
</comment>
<keyword evidence="2" id="KW-0472">Membrane</keyword>
<evidence type="ECO:0000313" key="4">
    <source>
        <dbReference type="Proteomes" id="UP000177279"/>
    </source>
</evidence>
<evidence type="ECO:0008006" key="5">
    <source>
        <dbReference type="Google" id="ProtNLM"/>
    </source>
</evidence>
<sequence length="639" mass="68456">MDEENQGKVEKLDEALYSRTRYHDPLGKRSPVRQEESPEVREKWQSPELNELLTHEREAPQINPMMKKFFAFALFFFLATIIVAGVIFLGGSNFISSKNVDIEILGPANVSAGETLELGVTVKNGNNTDLELANLSVQYPTGAREAADTSKSITFTKKELGVIKAGDEAAENVRMVLIGTVGEVKEIKFSVEYKVKGSNATFYKDKVYEVSIGSAPMTLKVLSPASITSGDTFTTKVTLKLGSAETLKNVMLRAEYPYGYSVSSASPAAAYENNVWSLGDFSPGTEKTVEIKGRLVGENQDERTFRFYAGVSDNGSITPNFKSVLVATLETVAIERPSIALVASFNGEVSQTYVAPAGKEISSSVRYQNNLPEKLVNPRLEVVFSGVALDKASVRPQQGGFYDSGKNSIVWNILNSAGGSELLPGQAGTVNFSFSSLPENTLPSGSREITLKMSLGGTPPGGQAISVTESSFVKIASQVTLASRVLYSTGPFNNSGPIPPKVETKTTYTVVWNAGNTRNDVTDAKVTAKLGPGVTWLASHSVLSEPISYDSGSNTVTWDLGNLSAGSGFSTSGREVAFQVALTPSLSQLGTAPTLVTGAVFSGRETDSGNVISVVNQPLTTRMPYDPTFIQGDDIVVKK</sequence>
<keyword evidence="2" id="KW-0812">Transmembrane</keyword>